<proteinExistence type="predicted"/>
<keyword evidence="7" id="KW-1185">Reference proteome</keyword>
<keyword evidence="2" id="KW-0812">Transmembrane</keyword>
<evidence type="ECO:0000256" key="2">
    <source>
        <dbReference type="ARBA" id="ARBA00022692"/>
    </source>
</evidence>
<dbReference type="PANTHER" id="PTHR37422:SF17">
    <property type="entry name" value="O-ANTIGEN LIGASE"/>
    <property type="match status" value="1"/>
</dbReference>
<dbReference type="EMBL" id="AP023367">
    <property type="protein sequence ID" value="BCJ93407.1"/>
    <property type="molecule type" value="Genomic_DNA"/>
</dbReference>
<reference evidence="6 7" key="1">
    <citation type="journal article" date="2016" name="Int. J. Syst. Evol. Microbiol.">
        <title>Descriptions of Anaerotaenia torta gen. nov., sp. nov. and Anaerocolumna cellulosilytica gen. nov., sp. nov. isolated from a methanogenic reactor of cattle waste.</title>
        <authorList>
            <person name="Uek A."/>
            <person name="Ohtaki Y."/>
            <person name="Kaku N."/>
            <person name="Ueki K."/>
        </authorList>
    </citation>
    <scope>NUCLEOTIDE SEQUENCE [LARGE SCALE GENOMIC DNA]</scope>
    <source>
        <strain evidence="6 7">SN021</strain>
    </source>
</reference>
<dbReference type="KEGG" id="acel:acsn021_09760"/>
<dbReference type="GO" id="GO:0016020">
    <property type="term" value="C:membrane"/>
    <property type="evidence" value="ECO:0007669"/>
    <property type="project" value="UniProtKB-SubCell"/>
</dbReference>
<evidence type="ECO:0000313" key="7">
    <source>
        <dbReference type="Proteomes" id="UP000515561"/>
    </source>
</evidence>
<organism evidence="6 7">
    <name type="scientific">Anaerocolumna cellulosilytica</name>
    <dbReference type="NCBI Taxonomy" id="433286"/>
    <lineage>
        <taxon>Bacteria</taxon>
        <taxon>Bacillati</taxon>
        <taxon>Bacillota</taxon>
        <taxon>Clostridia</taxon>
        <taxon>Lachnospirales</taxon>
        <taxon>Lachnospiraceae</taxon>
        <taxon>Anaerocolumna</taxon>
    </lineage>
</organism>
<dbReference type="InterPro" id="IPR007016">
    <property type="entry name" value="O-antigen_ligase-rel_domated"/>
</dbReference>
<evidence type="ECO:0000256" key="4">
    <source>
        <dbReference type="ARBA" id="ARBA00023136"/>
    </source>
</evidence>
<evidence type="ECO:0000256" key="1">
    <source>
        <dbReference type="ARBA" id="ARBA00004141"/>
    </source>
</evidence>
<feature type="domain" description="O-antigen ligase-related" evidence="5">
    <location>
        <begin position="189"/>
        <end position="335"/>
    </location>
</feature>
<accession>A0A6S6QZY5</accession>
<protein>
    <recommendedName>
        <fullName evidence="5">O-antigen ligase-related domain-containing protein</fullName>
    </recommendedName>
</protein>
<keyword evidence="3" id="KW-1133">Transmembrane helix</keyword>
<gene>
    <name evidence="6" type="ORF">acsn021_09760</name>
</gene>
<dbReference type="PANTHER" id="PTHR37422">
    <property type="entry name" value="TEICHURONIC ACID BIOSYNTHESIS PROTEIN TUAE"/>
    <property type="match status" value="1"/>
</dbReference>
<name>A0A6S6QZY5_9FIRM</name>
<evidence type="ECO:0000313" key="6">
    <source>
        <dbReference type="EMBL" id="BCJ93407.1"/>
    </source>
</evidence>
<sequence>MTNTTLRIRVPQYSIYECVVILFLLAIPLQPLFTRYGYYAVGGLCMVLFVWGIKRFRFIQFEVYYALFLTYSILSVYRSPNGSFAMIRAMLISFCFAVCAMKLLYGVMGSVDKTVDFVSYWMIKGSVFITIFCILYERPFHIGGSRLGTTVFASYGSRMFLTYALTLSMLFLLQKIMTGKAVRWNYLEVLIVFSGMALSGTRKLLLIFAIFVVVYYWIENRKRALKIMKFLALGGFSIFVLYYLFTNVTFLYNSFWVRFQMLFDFLETGQGDSSASVRFQMIKDAFQTFMSNKLFGVGTDGFKALFAYEGVRLYSHNNFVELLCNLGLTGFLLFYIPYFTTIGKLAKRISLKTKYGSFFLAALLSILVSEFFTITYYQVPFLLFYELAALYAKHGAESYQIETAYPKQTVKHSEESCYE</sequence>
<dbReference type="InterPro" id="IPR051533">
    <property type="entry name" value="WaaL-like"/>
</dbReference>
<dbReference type="Proteomes" id="UP000515561">
    <property type="component" value="Chromosome"/>
</dbReference>
<dbReference type="RefSeq" id="WP_184090554.1">
    <property type="nucleotide sequence ID" value="NZ_AP023367.1"/>
</dbReference>
<keyword evidence="4" id="KW-0472">Membrane</keyword>
<comment type="subcellular location">
    <subcellularLocation>
        <location evidence="1">Membrane</location>
        <topology evidence="1">Multi-pass membrane protein</topology>
    </subcellularLocation>
</comment>
<evidence type="ECO:0000259" key="5">
    <source>
        <dbReference type="Pfam" id="PF04932"/>
    </source>
</evidence>
<dbReference type="Pfam" id="PF04932">
    <property type="entry name" value="Wzy_C"/>
    <property type="match status" value="1"/>
</dbReference>
<evidence type="ECO:0000256" key="3">
    <source>
        <dbReference type="ARBA" id="ARBA00022989"/>
    </source>
</evidence>
<dbReference type="AlphaFoldDB" id="A0A6S6QZY5"/>